<proteinExistence type="predicted"/>
<reference evidence="3 4" key="1">
    <citation type="submission" date="2020-04" db="EMBL/GenBank/DDBJ databases">
        <title>Gordonia sp. nov. TBRC 11910.</title>
        <authorList>
            <person name="Suriyachadkun C."/>
        </authorList>
    </citation>
    <scope>NUCLEOTIDE SEQUENCE [LARGE SCALE GENOMIC DNA]</scope>
    <source>
        <strain evidence="3 4">TBRC 11910</strain>
    </source>
</reference>
<feature type="domain" description="Pyrroline-5-carboxylate reductase catalytic N-terminal" evidence="1">
    <location>
        <begin position="3"/>
        <end position="49"/>
    </location>
</feature>
<keyword evidence="4" id="KW-1185">Reference proteome</keyword>
<dbReference type="Pfam" id="PF03807">
    <property type="entry name" value="F420_oxidored"/>
    <property type="match status" value="1"/>
</dbReference>
<evidence type="ECO:0000313" key="3">
    <source>
        <dbReference type="EMBL" id="NMO01703.1"/>
    </source>
</evidence>
<dbReference type="InterPro" id="IPR036188">
    <property type="entry name" value="FAD/NAD-bd_sf"/>
</dbReference>
<name>A0A848KZ62_9ACTN</name>
<evidence type="ECO:0000259" key="2">
    <source>
        <dbReference type="Pfam" id="PF17885"/>
    </source>
</evidence>
<organism evidence="3 4">
    <name type="scientific">Gordonia asplenii</name>
    <dbReference type="NCBI Taxonomy" id="2725283"/>
    <lineage>
        <taxon>Bacteria</taxon>
        <taxon>Bacillati</taxon>
        <taxon>Actinomycetota</taxon>
        <taxon>Actinomycetes</taxon>
        <taxon>Mycobacteriales</taxon>
        <taxon>Gordoniaceae</taxon>
        <taxon>Gordonia</taxon>
    </lineage>
</organism>
<dbReference type="RefSeq" id="WP_170194208.1">
    <property type="nucleotide sequence ID" value="NZ_JABBNB010000009.1"/>
</dbReference>
<dbReference type="Proteomes" id="UP000550729">
    <property type="component" value="Unassembled WGS sequence"/>
</dbReference>
<protein>
    <submittedName>
        <fullName evidence="3">Cadherin repeat domain-containing protein</fullName>
    </submittedName>
</protein>
<accession>A0A848KZ62</accession>
<dbReference type="Gene3D" id="3.50.50.60">
    <property type="entry name" value="FAD/NAD(P)-binding domain"/>
    <property type="match status" value="3"/>
</dbReference>
<dbReference type="Pfam" id="PF17885">
    <property type="entry name" value="Smoa_sbd"/>
    <property type="match status" value="1"/>
</dbReference>
<evidence type="ECO:0000313" key="4">
    <source>
        <dbReference type="Proteomes" id="UP000550729"/>
    </source>
</evidence>
<dbReference type="InterPro" id="IPR028939">
    <property type="entry name" value="P5C_Rdtase_cat_N"/>
</dbReference>
<gene>
    <name evidence="3" type="ORF">HH308_10805</name>
</gene>
<feature type="domain" description="Styrene monooxygenase StyA putative substrate binding" evidence="2">
    <location>
        <begin position="149"/>
        <end position="265"/>
    </location>
</feature>
<dbReference type="AlphaFoldDB" id="A0A848KZ62"/>
<comment type="caution">
    <text evidence="3">The sequence shown here is derived from an EMBL/GenBank/DDBJ whole genome shotgun (WGS) entry which is preliminary data.</text>
</comment>
<evidence type="ECO:0000259" key="1">
    <source>
        <dbReference type="Pfam" id="PF03807"/>
    </source>
</evidence>
<dbReference type="InterPro" id="IPR041654">
    <property type="entry name" value="StyA_sbd"/>
</dbReference>
<dbReference type="EMBL" id="JABBNB010000009">
    <property type="protein sequence ID" value="NMO01703.1"/>
    <property type="molecule type" value="Genomic_DNA"/>
</dbReference>
<dbReference type="SUPFAM" id="SSF51905">
    <property type="entry name" value="FAD/NAD(P)-binding domain"/>
    <property type="match status" value="1"/>
</dbReference>
<sequence length="461" mass="49419">MTRIAVIGAGQTGATAALGLLNRGHEVSLYSDRSPQNLFENTPATGTAVMYGEALAVEARLGMNTYRDVAPPIDGITGLLLSEPGMELMRISGEFGSELRGVGVDTRIRSFDRMNEFIRMGGRFVVDEVTTDNIDDIAAAHDLTLVSTGKGGLSAMFARDDERSDYTEPQRYLAMITVTGLPVDETAFTHRSDAGGRHNALSIVGGLGESIWCPYLHKTNGPSWSFLALARPGTEWEARLSAPTSADEMLTAITDLHREYLPWDAADVERMEVLTSDRHSWLKGRVLPIVREAVGHTPGGRAVMSLGDTSIAFDPIGAQGAQSGIKQAGFYVDAIADHDGPFDAAWMAATFDGYYERYGRAANLVTKLFLEQAAGGPVNELLITAAAGDSRVASALYGMLATPQRSLPIDSVDAALAWISRAVDDGDPQAVLDRAAASIADALRAHTEGRAFFARPELSLR</sequence>